<organism evidence="1 2">
    <name type="scientific">Paenibacillus protaetiae</name>
    <dbReference type="NCBI Taxonomy" id="2509456"/>
    <lineage>
        <taxon>Bacteria</taxon>
        <taxon>Bacillati</taxon>
        <taxon>Bacillota</taxon>
        <taxon>Bacilli</taxon>
        <taxon>Bacillales</taxon>
        <taxon>Paenibacillaceae</taxon>
        <taxon>Paenibacillus</taxon>
    </lineage>
</organism>
<proteinExistence type="predicted"/>
<dbReference type="RefSeq" id="WP_129439799.1">
    <property type="nucleotide sequence ID" value="NZ_CP035492.1"/>
</dbReference>
<keyword evidence="2" id="KW-1185">Reference proteome</keyword>
<sequence>MDSVEIRALFGGPEAAQEAIHKLQALRALDVAGLPENGMLTVVVDRDIADRASRLIQQIGGDLQTIF</sequence>
<reference evidence="1 2" key="1">
    <citation type="submission" date="2019-01" db="EMBL/GenBank/DDBJ databases">
        <title>Genome sequencing of strain FW100M-2.</title>
        <authorList>
            <person name="Heo J."/>
            <person name="Kim S.-J."/>
            <person name="Kim J.-S."/>
            <person name="Hong S.-B."/>
            <person name="Kwon S.-W."/>
        </authorList>
    </citation>
    <scope>NUCLEOTIDE SEQUENCE [LARGE SCALE GENOMIC DNA]</scope>
    <source>
        <strain evidence="1 2">FW100M-2</strain>
    </source>
</reference>
<gene>
    <name evidence="1" type="ORF">ET464_07850</name>
</gene>
<dbReference type="Proteomes" id="UP000293568">
    <property type="component" value="Chromosome"/>
</dbReference>
<evidence type="ECO:0000313" key="2">
    <source>
        <dbReference type="Proteomes" id="UP000293568"/>
    </source>
</evidence>
<dbReference type="AlphaFoldDB" id="A0A4P6EX66"/>
<name>A0A4P6EX66_9BACL</name>
<dbReference type="KEGG" id="pprt:ET464_07850"/>
<dbReference type="EMBL" id="CP035492">
    <property type="protein sequence ID" value="QAY66329.1"/>
    <property type="molecule type" value="Genomic_DNA"/>
</dbReference>
<protein>
    <submittedName>
        <fullName evidence="1">Uncharacterized protein</fullName>
    </submittedName>
</protein>
<dbReference type="OrthoDB" id="2627978at2"/>
<evidence type="ECO:0000313" key="1">
    <source>
        <dbReference type="EMBL" id="QAY66329.1"/>
    </source>
</evidence>
<accession>A0A4P6EX66</accession>